<keyword evidence="4" id="KW-1185">Reference proteome</keyword>
<proteinExistence type="predicted"/>
<dbReference type="Proteomes" id="UP000001876">
    <property type="component" value="Unassembled WGS sequence"/>
</dbReference>
<dbReference type="KEGG" id="mpp:MICPUCDRAFT_38461"/>
<feature type="coiled-coil region" evidence="1">
    <location>
        <begin position="319"/>
        <end position="374"/>
    </location>
</feature>
<evidence type="ECO:0000313" key="4">
    <source>
        <dbReference type="Proteomes" id="UP000001876"/>
    </source>
</evidence>
<gene>
    <name evidence="3" type="ORF">MICPUCDRAFT_38461</name>
</gene>
<feature type="compositionally biased region" description="Basic and acidic residues" evidence="2">
    <location>
        <begin position="845"/>
        <end position="856"/>
    </location>
</feature>
<dbReference type="GeneID" id="9681352"/>
<accession>C1MKP1</accession>
<dbReference type="AlphaFoldDB" id="C1MKP1"/>
<feature type="region of interest" description="Disordered" evidence="2">
    <location>
        <begin position="623"/>
        <end position="663"/>
    </location>
</feature>
<reference evidence="3 4" key="1">
    <citation type="journal article" date="2009" name="Science">
        <title>Green evolution and dynamic adaptations revealed by genomes of the marine picoeukaryotes Micromonas.</title>
        <authorList>
            <person name="Worden A.Z."/>
            <person name="Lee J.H."/>
            <person name="Mock T."/>
            <person name="Rouze P."/>
            <person name="Simmons M.P."/>
            <person name="Aerts A.L."/>
            <person name="Allen A.E."/>
            <person name="Cuvelier M.L."/>
            <person name="Derelle E."/>
            <person name="Everett M.V."/>
            <person name="Foulon E."/>
            <person name="Grimwood J."/>
            <person name="Gundlach H."/>
            <person name="Henrissat B."/>
            <person name="Napoli C."/>
            <person name="McDonald S.M."/>
            <person name="Parker M.S."/>
            <person name="Rombauts S."/>
            <person name="Salamov A."/>
            <person name="Von Dassow P."/>
            <person name="Badger J.H."/>
            <person name="Coutinho P.M."/>
            <person name="Demir E."/>
            <person name="Dubchak I."/>
            <person name="Gentemann C."/>
            <person name="Eikrem W."/>
            <person name="Gready J.E."/>
            <person name="John U."/>
            <person name="Lanier W."/>
            <person name="Lindquist E.A."/>
            <person name="Lucas S."/>
            <person name="Mayer K.F."/>
            <person name="Moreau H."/>
            <person name="Not F."/>
            <person name="Otillar R."/>
            <person name="Panaud O."/>
            <person name="Pangilinan J."/>
            <person name="Paulsen I."/>
            <person name="Piegu B."/>
            <person name="Poliakov A."/>
            <person name="Robbens S."/>
            <person name="Schmutz J."/>
            <person name="Toulza E."/>
            <person name="Wyss T."/>
            <person name="Zelensky A."/>
            <person name="Zhou K."/>
            <person name="Armbrust E.V."/>
            <person name="Bhattacharya D."/>
            <person name="Goodenough U.W."/>
            <person name="Van de Peer Y."/>
            <person name="Grigoriev I.V."/>
        </authorList>
    </citation>
    <scope>NUCLEOTIDE SEQUENCE [LARGE SCALE GENOMIC DNA]</scope>
    <source>
        <strain evidence="3 4">CCMP1545</strain>
    </source>
</reference>
<dbReference type="RefSeq" id="XP_003056029.1">
    <property type="nucleotide sequence ID" value="XM_003055983.1"/>
</dbReference>
<organism evidence="4">
    <name type="scientific">Micromonas pusilla (strain CCMP1545)</name>
    <name type="common">Picoplanktonic green alga</name>
    <dbReference type="NCBI Taxonomy" id="564608"/>
    <lineage>
        <taxon>Eukaryota</taxon>
        <taxon>Viridiplantae</taxon>
        <taxon>Chlorophyta</taxon>
        <taxon>Mamiellophyceae</taxon>
        <taxon>Mamiellales</taxon>
        <taxon>Mamiellaceae</taxon>
        <taxon>Micromonas</taxon>
    </lineage>
</organism>
<evidence type="ECO:0000313" key="3">
    <source>
        <dbReference type="EMBL" id="EEH59405.1"/>
    </source>
</evidence>
<evidence type="ECO:0000256" key="1">
    <source>
        <dbReference type="SAM" id="Coils"/>
    </source>
</evidence>
<feature type="coiled-coil region" evidence="1">
    <location>
        <begin position="81"/>
        <end position="108"/>
    </location>
</feature>
<name>C1MKP1_MICPC</name>
<sequence>MELSSARAVVRRRDAAIRELERSLVELSIEWHAASAENARAKRTAPVALARGLAHLNARVSHARKSAAWRRWRQIVVTSVRDAIEETLEKAQTSIERSRDESATATRDRDALAAHLATRRGWYVDALEKQRAARTFRAWVTNAVVSRANAIVAAAEGKSSAFADVANEATRARSDRDVVIATLTTELDELRAVVHASRQKIMKSALARMRNIAIAPAFSAWKHACVVARENARTIEANALREQVASARADVETQRETLTRTRAKAVEVVVKKMSRAEDAKFFSRWRSNAKLGLALKVDRACKKLAHIAMNKRFKRWRSLARATAETKMAEAQGAEMEDEVSELEAQISSLRAERDALRGEMDDLKEDRDYFERKAEEGMDKLRTAAARVAKKTQVGAAQKSLEHWQRVAQVAKRHAHRVAVLERARRRHMERIVRRTIALAFSRWRESVRVVAAEKDEEDTDEMDRLLHEARDDARRWREAAERGWAAVQRMGHKALRKMLRAISWRAFGHWKKLAAASSITRQYRRETERVIESLRARIAPLESEVGALRLFKDAMASSERAMIVRKGGGYVSIDAFVKSVEDRIGAAALEDALAGSKEGEAIATHYGLSGVCKALKLQQARATGGEPTRGGRANARRESTSPRGKSKTTWRRVLPPPRDVGVDARAALSPADRYQPRGGDVRAPGFRSYGPGYDDAVRPSADFAYEPPPDAPEINLRVTHKSGFDHQPGRRVNLKGDDGGLAKFTAGVGASAVTRAKVLSGKIGGSDARRRTERLSTRDFRVSYDAPSAAAPSRAVADPVAERRLGTSGSHPIGFSDVGSLRGVDARPRSDLPRVGVGSARSRALEEDAVRESP</sequence>
<keyword evidence="1" id="KW-0175">Coiled coil</keyword>
<feature type="region of interest" description="Disordered" evidence="2">
    <location>
        <begin position="805"/>
        <end position="856"/>
    </location>
</feature>
<evidence type="ECO:0000256" key="2">
    <source>
        <dbReference type="SAM" id="MobiDB-lite"/>
    </source>
</evidence>
<protein>
    <submittedName>
        <fullName evidence="3">Predicted protein</fullName>
    </submittedName>
</protein>
<dbReference type="EMBL" id="GG663736">
    <property type="protein sequence ID" value="EEH59405.1"/>
    <property type="molecule type" value="Genomic_DNA"/>
</dbReference>